<keyword evidence="2" id="KW-1185">Reference proteome</keyword>
<dbReference type="AlphaFoldDB" id="H6MQU7"/>
<dbReference type="InterPro" id="IPR032710">
    <property type="entry name" value="NTF2-like_dom_sf"/>
</dbReference>
<dbReference type="Gene3D" id="3.10.450.50">
    <property type="match status" value="1"/>
</dbReference>
<sequence length="130" mass="15302">MAPPLQAVMREMFTRMVEAKNISMVDTYYDRDFILVTNGQTQDYDAFHAGHARVYSTPITYSVRYDDEAWVEESDRLAGRLWITTKRPDEAATDIEVMFVATFRGRRIHRLCELTWPDWSSMKAFDNYDD</sequence>
<dbReference type="KEGG" id="gpo:GPOL_c26220"/>
<dbReference type="EMBL" id="CP003119">
    <property type="protein sequence ID" value="AFA73644.1"/>
    <property type="molecule type" value="Genomic_DNA"/>
</dbReference>
<evidence type="ECO:0008006" key="3">
    <source>
        <dbReference type="Google" id="ProtNLM"/>
    </source>
</evidence>
<organism evidence="1 2">
    <name type="scientific">Gordonia polyisoprenivorans (strain DSM 44266 / VH2)</name>
    <dbReference type="NCBI Taxonomy" id="1112204"/>
    <lineage>
        <taxon>Bacteria</taxon>
        <taxon>Bacillati</taxon>
        <taxon>Actinomycetota</taxon>
        <taxon>Actinomycetes</taxon>
        <taxon>Mycobacteriales</taxon>
        <taxon>Gordoniaceae</taxon>
        <taxon>Gordonia</taxon>
    </lineage>
</organism>
<protein>
    <recommendedName>
        <fullName evidence="3">SnoaL-like domain-containing protein</fullName>
    </recommendedName>
</protein>
<dbReference type="SUPFAM" id="SSF54427">
    <property type="entry name" value="NTF2-like"/>
    <property type="match status" value="1"/>
</dbReference>
<evidence type="ECO:0000313" key="1">
    <source>
        <dbReference type="EMBL" id="AFA73644.1"/>
    </source>
</evidence>
<dbReference type="STRING" id="1112204.GPOL_c26220"/>
<proteinExistence type="predicted"/>
<name>H6MQU7_GORPV</name>
<evidence type="ECO:0000313" key="2">
    <source>
        <dbReference type="Proteomes" id="UP000009154"/>
    </source>
</evidence>
<dbReference type="RefSeq" id="WP_014360223.1">
    <property type="nucleotide sequence ID" value="NC_016906.1"/>
</dbReference>
<dbReference type="Proteomes" id="UP000009154">
    <property type="component" value="Chromosome"/>
</dbReference>
<accession>H6MQU7</accession>
<dbReference type="GeneID" id="90159663"/>
<dbReference type="eggNOG" id="ENOG5032XUV">
    <property type="taxonomic scope" value="Bacteria"/>
</dbReference>
<reference evidence="1 2" key="1">
    <citation type="journal article" date="2012" name="Appl. Environ. Microbiol.">
        <title>Involvement of two latex-clearing proteins during rubber degradation and insights into the subsequent degradation pathway revealed by the genome sequence of Gordonia polyisoprenivorans strain VH2.</title>
        <authorList>
            <person name="Hiessl S."/>
            <person name="Schuldes J."/>
            <person name="Thurmer A."/>
            <person name="Halbsguth T."/>
            <person name="Broker D."/>
            <person name="Angelov A."/>
            <person name="Liebl W."/>
            <person name="Daniel R."/>
            <person name="Steinbuchel A."/>
        </authorList>
    </citation>
    <scope>NUCLEOTIDE SEQUENCE [LARGE SCALE GENOMIC DNA]</scope>
    <source>
        <strain evidence="2">DSM 44266 / VH2</strain>
    </source>
</reference>
<dbReference type="HOGENOM" id="CLU_141578_0_0_11"/>
<gene>
    <name evidence="1" type="ordered locus">GPOL_c26220</name>
</gene>